<dbReference type="FunFam" id="3.40.50.2000:FF:000079">
    <property type="entry name" value="Trehalose-6-phosphate synthase 8"/>
    <property type="match status" value="1"/>
</dbReference>
<dbReference type="EMBL" id="JBBWWQ010000011">
    <property type="protein sequence ID" value="KAK8936144.1"/>
    <property type="molecule type" value="Genomic_DNA"/>
</dbReference>
<dbReference type="InterPro" id="IPR001830">
    <property type="entry name" value="Glyco_trans_20"/>
</dbReference>
<dbReference type="FunFam" id="3.40.50.2000:FF:000010">
    <property type="entry name" value="Alpha,alpha-trehalose-phosphate synthase"/>
    <property type="match status" value="1"/>
</dbReference>
<protein>
    <submittedName>
        <fullName evidence="4">Alpha,alpha-trehalose-phosphate synthase [UDP-forming] 9</fullName>
    </submittedName>
</protein>
<reference evidence="4 5" key="1">
    <citation type="journal article" date="2022" name="Nat. Plants">
        <title>Genomes of leafy and leafless Platanthera orchids illuminate the evolution of mycoheterotrophy.</title>
        <authorList>
            <person name="Li M.H."/>
            <person name="Liu K.W."/>
            <person name="Li Z."/>
            <person name="Lu H.C."/>
            <person name="Ye Q.L."/>
            <person name="Zhang D."/>
            <person name="Wang J.Y."/>
            <person name="Li Y.F."/>
            <person name="Zhong Z.M."/>
            <person name="Liu X."/>
            <person name="Yu X."/>
            <person name="Liu D.K."/>
            <person name="Tu X.D."/>
            <person name="Liu B."/>
            <person name="Hao Y."/>
            <person name="Liao X.Y."/>
            <person name="Jiang Y.T."/>
            <person name="Sun W.H."/>
            <person name="Chen J."/>
            <person name="Chen Y.Q."/>
            <person name="Ai Y."/>
            <person name="Zhai J.W."/>
            <person name="Wu S.S."/>
            <person name="Zhou Z."/>
            <person name="Hsiao Y.Y."/>
            <person name="Wu W.L."/>
            <person name="Chen Y.Y."/>
            <person name="Lin Y.F."/>
            <person name="Hsu J.L."/>
            <person name="Li C.Y."/>
            <person name="Wang Z.W."/>
            <person name="Zhao X."/>
            <person name="Zhong W.Y."/>
            <person name="Ma X.K."/>
            <person name="Ma L."/>
            <person name="Huang J."/>
            <person name="Chen G.Z."/>
            <person name="Huang M.Z."/>
            <person name="Huang L."/>
            <person name="Peng D.H."/>
            <person name="Luo Y.B."/>
            <person name="Zou S.Q."/>
            <person name="Chen S.P."/>
            <person name="Lan S."/>
            <person name="Tsai W.C."/>
            <person name="Van de Peer Y."/>
            <person name="Liu Z.J."/>
        </authorList>
    </citation>
    <scope>NUCLEOTIDE SEQUENCE [LARGE SCALE GENOMIC DNA]</scope>
    <source>
        <strain evidence="4">Lor287</strain>
    </source>
</reference>
<name>A0AAP0BD94_9ASPA</name>
<sequence>MSFSIQRSMHRDNDDDSDSSISVSLQRIIVVANFLPLHSSKDQQTGKWCFTRDEDSLLLQIKDGLSPETEIMYVGSLKVEIDINEQEEVSHNLFNDYSCVPTFLPLDILKSFYHGFCKKHLWPLFHSMLPICFSNGHPFDQSLFQAYVSANRIFADRVIEAINSHDDYVWVHDYHLMLLPTFLRKKMNQVKLGFFLHSPFPSWEIYRSLPVREHILRGFLNSDLIGFHTFDYARHFLSCCNRMLGLNYQSKCSYIEIEYAGRTIGIKILPVGVHIERLQSLLSLPATISKVQEIEKKFEGKMLIMGADDMDIFKGINLKLLSLEVLFNGYPSLVGKVVLVQIVNPARSSGKDAEDVRTEAMSLAQRINLLYGAQGYNPVVLIDHSIPFHEKIAFYAAADCCIVNAVKDGMNLVPYEYVICRQGTDEMDKLRKIGCGSPRTSALIVSEFVGCSLSLSGAFRINPWSVEDVADALCKAICMGEYEKQLRHRKHYDYVSSHHLSYWARSFMQDLEWACKDHCNQTCWALGLGLDFRVVALLPSFQKLSVGHVVSSYKRSARRAIFLDYDGTITPNAFVMRAPDPEIISLLNTLCADPRNSIFIVSGRGRDSLAEWFSACDSLGIAAEHGYFTRYSYCSHCFSYGIPA</sequence>
<dbReference type="InterPro" id="IPR003337">
    <property type="entry name" value="Trehalose_PPase"/>
</dbReference>
<comment type="caution">
    <text evidence="4">The sequence shown here is derived from an EMBL/GenBank/DDBJ whole genome shotgun (WGS) entry which is preliminary data.</text>
</comment>
<gene>
    <name evidence="4" type="primary">TPS9</name>
    <name evidence="4" type="ORF">KSP39_PZI013470</name>
</gene>
<dbReference type="SUPFAM" id="SSF53756">
    <property type="entry name" value="UDP-Glycosyltransferase/glycogen phosphorylase"/>
    <property type="match status" value="1"/>
</dbReference>
<dbReference type="InterPro" id="IPR023214">
    <property type="entry name" value="HAD_sf"/>
</dbReference>
<dbReference type="PANTHER" id="PTHR10788:SF14">
    <property type="entry name" value="ALPHA,ALPHA-TREHALOSE-PHOSPHATE SYNTHASE [UDP-FORMING] 9-RELATED"/>
    <property type="match status" value="1"/>
</dbReference>
<dbReference type="Gene3D" id="3.40.50.2000">
    <property type="entry name" value="Glycogen Phosphorylase B"/>
    <property type="match status" value="2"/>
</dbReference>
<keyword evidence="2" id="KW-0328">Glycosyltransferase</keyword>
<accession>A0AAP0BD94</accession>
<dbReference type="CDD" id="cd03788">
    <property type="entry name" value="GT20_TPS"/>
    <property type="match status" value="1"/>
</dbReference>
<dbReference type="AlphaFoldDB" id="A0AAP0BD94"/>
<dbReference type="GO" id="GO:0004805">
    <property type="term" value="F:trehalose-phosphatase activity"/>
    <property type="evidence" value="ECO:0007669"/>
    <property type="project" value="TreeGrafter"/>
</dbReference>
<dbReference type="InterPro" id="IPR036412">
    <property type="entry name" value="HAD-like_sf"/>
</dbReference>
<evidence type="ECO:0000256" key="2">
    <source>
        <dbReference type="ARBA" id="ARBA00022676"/>
    </source>
</evidence>
<dbReference type="PANTHER" id="PTHR10788">
    <property type="entry name" value="TREHALOSE-6-PHOSPHATE SYNTHASE"/>
    <property type="match status" value="1"/>
</dbReference>
<dbReference type="Pfam" id="PF02358">
    <property type="entry name" value="Trehalose_PPase"/>
    <property type="match status" value="1"/>
</dbReference>
<dbReference type="GO" id="GO:0005829">
    <property type="term" value="C:cytosol"/>
    <property type="evidence" value="ECO:0007669"/>
    <property type="project" value="TreeGrafter"/>
</dbReference>
<evidence type="ECO:0000313" key="5">
    <source>
        <dbReference type="Proteomes" id="UP001418222"/>
    </source>
</evidence>
<comment type="similarity">
    <text evidence="1">In the N-terminal section; belongs to the glycosyltransferase 20 family.</text>
</comment>
<evidence type="ECO:0000313" key="4">
    <source>
        <dbReference type="EMBL" id="KAK8936144.1"/>
    </source>
</evidence>
<keyword evidence="3" id="KW-0808">Transferase</keyword>
<dbReference type="GO" id="GO:0005992">
    <property type="term" value="P:trehalose biosynthetic process"/>
    <property type="evidence" value="ECO:0007669"/>
    <property type="project" value="InterPro"/>
</dbReference>
<evidence type="ECO:0000256" key="1">
    <source>
        <dbReference type="ARBA" id="ARBA00005409"/>
    </source>
</evidence>
<keyword evidence="5" id="KW-1185">Reference proteome</keyword>
<dbReference type="Pfam" id="PF00982">
    <property type="entry name" value="Glyco_transf_20"/>
    <property type="match status" value="1"/>
</dbReference>
<dbReference type="SUPFAM" id="SSF56784">
    <property type="entry name" value="HAD-like"/>
    <property type="match status" value="1"/>
</dbReference>
<organism evidence="4 5">
    <name type="scientific">Platanthera zijinensis</name>
    <dbReference type="NCBI Taxonomy" id="2320716"/>
    <lineage>
        <taxon>Eukaryota</taxon>
        <taxon>Viridiplantae</taxon>
        <taxon>Streptophyta</taxon>
        <taxon>Embryophyta</taxon>
        <taxon>Tracheophyta</taxon>
        <taxon>Spermatophyta</taxon>
        <taxon>Magnoliopsida</taxon>
        <taxon>Liliopsida</taxon>
        <taxon>Asparagales</taxon>
        <taxon>Orchidaceae</taxon>
        <taxon>Orchidoideae</taxon>
        <taxon>Orchideae</taxon>
        <taxon>Orchidinae</taxon>
        <taxon>Platanthera</taxon>
    </lineage>
</organism>
<dbReference type="Proteomes" id="UP001418222">
    <property type="component" value="Unassembled WGS sequence"/>
</dbReference>
<proteinExistence type="inferred from homology"/>
<dbReference type="GO" id="GO:0016757">
    <property type="term" value="F:glycosyltransferase activity"/>
    <property type="evidence" value="ECO:0007669"/>
    <property type="project" value="UniProtKB-KW"/>
</dbReference>
<evidence type="ECO:0000256" key="3">
    <source>
        <dbReference type="ARBA" id="ARBA00022679"/>
    </source>
</evidence>
<dbReference type="Gene3D" id="3.40.50.1000">
    <property type="entry name" value="HAD superfamily/HAD-like"/>
    <property type="match status" value="1"/>
</dbReference>